<feature type="domain" description="C2H2-type" evidence="3">
    <location>
        <begin position="722"/>
        <end position="745"/>
    </location>
</feature>
<name>A0A167SXH7_CORFA</name>
<dbReference type="PROSITE" id="PS50157">
    <property type="entry name" value="ZINC_FINGER_C2H2_2"/>
    <property type="match status" value="1"/>
</dbReference>
<feature type="compositionally biased region" description="Basic and acidic residues" evidence="2">
    <location>
        <begin position="492"/>
        <end position="501"/>
    </location>
</feature>
<feature type="region of interest" description="Disordered" evidence="2">
    <location>
        <begin position="157"/>
        <end position="202"/>
    </location>
</feature>
<dbReference type="PROSITE" id="PS00028">
    <property type="entry name" value="ZINC_FINGER_C2H2_1"/>
    <property type="match status" value="1"/>
</dbReference>
<feature type="region of interest" description="Disordered" evidence="2">
    <location>
        <begin position="530"/>
        <end position="720"/>
    </location>
</feature>
<dbReference type="OrthoDB" id="4835412at2759"/>
<feature type="compositionally biased region" description="Acidic residues" evidence="2">
    <location>
        <begin position="632"/>
        <end position="643"/>
    </location>
</feature>
<dbReference type="AlphaFoldDB" id="A0A167SXH7"/>
<dbReference type="Proteomes" id="UP000076744">
    <property type="component" value="Unassembled WGS sequence"/>
</dbReference>
<dbReference type="InterPro" id="IPR013087">
    <property type="entry name" value="Znf_C2H2_type"/>
</dbReference>
<keyword evidence="1" id="KW-0863">Zinc-finger</keyword>
<gene>
    <name evidence="4" type="ORF">ISF_06042</name>
</gene>
<dbReference type="STRING" id="1081104.A0A167SXH7"/>
<keyword evidence="1" id="KW-0479">Metal-binding</keyword>
<dbReference type="RefSeq" id="XP_018703144.1">
    <property type="nucleotide sequence ID" value="XM_018849646.1"/>
</dbReference>
<evidence type="ECO:0000259" key="3">
    <source>
        <dbReference type="PROSITE" id="PS50157"/>
    </source>
</evidence>
<feature type="compositionally biased region" description="Low complexity" evidence="2">
    <location>
        <begin position="174"/>
        <end position="185"/>
    </location>
</feature>
<keyword evidence="1" id="KW-0862">Zinc</keyword>
<feature type="region of interest" description="Disordered" evidence="2">
    <location>
        <begin position="1"/>
        <end position="26"/>
    </location>
</feature>
<keyword evidence="5" id="KW-1185">Reference proteome</keyword>
<accession>A0A167SXH7</accession>
<feature type="compositionally biased region" description="Polar residues" evidence="2">
    <location>
        <begin position="553"/>
        <end position="562"/>
    </location>
</feature>
<sequence>MSHIAPRPPQPPPAAHLRARSDPPAAPEKRLELVGKLEGCIHDVLEATKAFKAPQPQSAHQNANQMFQQRVMASQARSGDMSNQDWVGTMMQCLNESMKTQQSSFVRNTTLDVALKAFASGVFETLGLTYFREPFDKYVAASRQKMAVNTAVPHHGPANFGIPSPPREIGPGPGLMQQPGPQGLLRAPAQPPTFPSAHHQLAQSPLHVARPTVMTLPQEQLHGMPIFQSTIPSPLTPAPVPAAVSALAPPPKSRLGRPPKRPSPSAVSSPTARKRAYTSEALRQAAGPMGPPPPPPPPPAAQARSSAPPRPRLCIDVWNVQQERDPRRRQAILGYGGKWYVFQCHQHEEVLFFKTADGARHHMLTRHALPHQHVDFLDIVRELGVEVMHCDAARAEKNNLDAVNLWNFAASSSASPVESPLAQQATVLRRDVVVPVQEPVRAPPVSTLPRSASRASPAVQPEPALLPQTQRDSPSIVLLSDDEEEDQPAVTIKREREEKESISFPAKVEQETRITPVPAEASELAGRAIEALKASRAPSVPPLHERDELPTQPLRTSQSPEKLQTVEPPAKDSTIPAASETVTERAVVTRDAPESIPDLEPDSPQSSELSEAPSLQDLDSFAPGPAQADAPEVADDELEEGEITESTIEVVPWAPVREDTTASPDSGKKKKKRRISGAISSSGTQRKKLPWTPKSSQKKAGRQSFWSPSQEGPSAHDQFKTRACKKCSERFYFRAQLATHMKTEHPEVVQ</sequence>
<feature type="region of interest" description="Disordered" evidence="2">
    <location>
        <begin position="242"/>
        <end position="309"/>
    </location>
</feature>
<dbReference type="EMBL" id="AZHB01000015">
    <property type="protein sequence ID" value="OAA60031.1"/>
    <property type="molecule type" value="Genomic_DNA"/>
</dbReference>
<feature type="compositionally biased region" description="Pro residues" evidence="2">
    <location>
        <begin position="1"/>
        <end position="14"/>
    </location>
</feature>
<evidence type="ECO:0000256" key="2">
    <source>
        <dbReference type="SAM" id="MobiDB-lite"/>
    </source>
</evidence>
<feature type="compositionally biased region" description="Pro residues" evidence="2">
    <location>
        <begin position="289"/>
        <end position="300"/>
    </location>
</feature>
<dbReference type="GeneID" id="30022334"/>
<dbReference type="GO" id="GO:0008270">
    <property type="term" value="F:zinc ion binding"/>
    <property type="evidence" value="ECO:0007669"/>
    <property type="project" value="UniProtKB-KW"/>
</dbReference>
<evidence type="ECO:0000313" key="4">
    <source>
        <dbReference type="EMBL" id="OAA60031.1"/>
    </source>
</evidence>
<proteinExistence type="predicted"/>
<comment type="caution">
    <text evidence="4">The sequence shown here is derived from an EMBL/GenBank/DDBJ whole genome shotgun (WGS) entry which is preliminary data.</text>
</comment>
<organism evidence="4 5">
    <name type="scientific">Cordyceps fumosorosea (strain ARSEF 2679)</name>
    <name type="common">Isaria fumosorosea</name>
    <dbReference type="NCBI Taxonomy" id="1081104"/>
    <lineage>
        <taxon>Eukaryota</taxon>
        <taxon>Fungi</taxon>
        <taxon>Dikarya</taxon>
        <taxon>Ascomycota</taxon>
        <taxon>Pezizomycotina</taxon>
        <taxon>Sordariomycetes</taxon>
        <taxon>Hypocreomycetidae</taxon>
        <taxon>Hypocreales</taxon>
        <taxon>Cordycipitaceae</taxon>
        <taxon>Cordyceps</taxon>
    </lineage>
</organism>
<evidence type="ECO:0000313" key="5">
    <source>
        <dbReference type="Proteomes" id="UP000076744"/>
    </source>
</evidence>
<feature type="region of interest" description="Disordered" evidence="2">
    <location>
        <begin position="442"/>
        <end position="504"/>
    </location>
</feature>
<evidence type="ECO:0000256" key="1">
    <source>
        <dbReference type="PROSITE-ProRule" id="PRU00042"/>
    </source>
</evidence>
<protein>
    <submittedName>
        <fullName evidence="4">Zinc finger, C2H2</fullName>
    </submittedName>
</protein>
<reference evidence="4 5" key="1">
    <citation type="journal article" date="2016" name="Genome Biol. Evol.">
        <title>Divergent and convergent evolution of fungal pathogenicity.</title>
        <authorList>
            <person name="Shang Y."/>
            <person name="Xiao G."/>
            <person name="Zheng P."/>
            <person name="Cen K."/>
            <person name="Zhan S."/>
            <person name="Wang C."/>
        </authorList>
    </citation>
    <scope>NUCLEOTIDE SEQUENCE [LARGE SCALE GENOMIC DNA]</scope>
    <source>
        <strain evidence="4 5">ARSEF 2679</strain>
    </source>
</reference>